<evidence type="ECO:0000313" key="2">
    <source>
        <dbReference type="Proteomes" id="UP001301958"/>
    </source>
</evidence>
<name>A0AAN6YS38_9PEZI</name>
<keyword evidence="2" id="KW-1185">Reference proteome</keyword>
<dbReference type="AlphaFoldDB" id="A0AAN6YS38"/>
<reference evidence="1" key="1">
    <citation type="journal article" date="2023" name="Mol. Phylogenet. Evol.">
        <title>Genome-scale phylogeny and comparative genomics of the fungal order Sordariales.</title>
        <authorList>
            <person name="Hensen N."/>
            <person name="Bonometti L."/>
            <person name="Westerberg I."/>
            <person name="Brannstrom I.O."/>
            <person name="Guillou S."/>
            <person name="Cros-Aarteil S."/>
            <person name="Calhoun S."/>
            <person name="Haridas S."/>
            <person name="Kuo A."/>
            <person name="Mondo S."/>
            <person name="Pangilinan J."/>
            <person name="Riley R."/>
            <person name="LaButti K."/>
            <person name="Andreopoulos B."/>
            <person name="Lipzen A."/>
            <person name="Chen C."/>
            <person name="Yan M."/>
            <person name="Daum C."/>
            <person name="Ng V."/>
            <person name="Clum A."/>
            <person name="Steindorff A."/>
            <person name="Ohm R.A."/>
            <person name="Martin F."/>
            <person name="Silar P."/>
            <person name="Natvig D.O."/>
            <person name="Lalanne C."/>
            <person name="Gautier V."/>
            <person name="Ament-Velasquez S.L."/>
            <person name="Kruys A."/>
            <person name="Hutchinson M.I."/>
            <person name="Powell A.J."/>
            <person name="Barry K."/>
            <person name="Miller A.N."/>
            <person name="Grigoriev I.V."/>
            <person name="Debuchy R."/>
            <person name="Gladieux P."/>
            <person name="Hiltunen Thoren M."/>
            <person name="Johannesson H."/>
        </authorList>
    </citation>
    <scope>NUCLEOTIDE SEQUENCE</scope>
    <source>
        <strain evidence="1">CBS 990.96</strain>
    </source>
</reference>
<gene>
    <name evidence="1" type="ORF">QBC38DRAFT_521006</name>
</gene>
<dbReference type="Proteomes" id="UP001301958">
    <property type="component" value="Unassembled WGS sequence"/>
</dbReference>
<sequence length="213" mass="23565">MPYITSSISPNQSQYFQSETSAFQHLNHHNKFTTAKMHLPTLLVALATFGSAIVMAAPLTEVELEIHPETSNTTDTLDTRAVDPIFSMAYASCAMAILPPGGGLPPTVRTREDMFFNQGHGEQGCIQHRDTSLSTWPGNNAQSFTTHVCGHKVDFKRTSQGFDVWSAGTTAPRIAWCTPVQGKSHYCWDVFGSCTVESKYRCWYTGIGKRLCH</sequence>
<accession>A0AAN6YS38</accession>
<proteinExistence type="predicted"/>
<dbReference type="EMBL" id="MU865514">
    <property type="protein sequence ID" value="KAK4221807.1"/>
    <property type="molecule type" value="Genomic_DNA"/>
</dbReference>
<reference evidence="1" key="2">
    <citation type="submission" date="2023-05" db="EMBL/GenBank/DDBJ databases">
        <authorList>
            <consortium name="Lawrence Berkeley National Laboratory"/>
            <person name="Steindorff A."/>
            <person name="Hensen N."/>
            <person name="Bonometti L."/>
            <person name="Westerberg I."/>
            <person name="Brannstrom I.O."/>
            <person name="Guillou S."/>
            <person name="Cros-Aarteil S."/>
            <person name="Calhoun S."/>
            <person name="Haridas S."/>
            <person name="Kuo A."/>
            <person name="Mondo S."/>
            <person name="Pangilinan J."/>
            <person name="Riley R."/>
            <person name="Labutti K."/>
            <person name="Andreopoulos B."/>
            <person name="Lipzen A."/>
            <person name="Chen C."/>
            <person name="Yanf M."/>
            <person name="Daum C."/>
            <person name="Ng V."/>
            <person name="Clum A."/>
            <person name="Ohm R."/>
            <person name="Martin F."/>
            <person name="Silar P."/>
            <person name="Natvig D."/>
            <person name="Lalanne C."/>
            <person name="Gautier V."/>
            <person name="Ament-Velasquez S.L."/>
            <person name="Kruys A."/>
            <person name="Hutchinson M.I."/>
            <person name="Powell A.J."/>
            <person name="Barry K."/>
            <person name="Miller A.N."/>
            <person name="Grigoriev I.V."/>
            <person name="Debuchy R."/>
            <person name="Gladieux P."/>
            <person name="Thoren M.H."/>
            <person name="Johannesson H."/>
        </authorList>
    </citation>
    <scope>NUCLEOTIDE SEQUENCE</scope>
    <source>
        <strain evidence="1">CBS 990.96</strain>
    </source>
</reference>
<evidence type="ECO:0000313" key="1">
    <source>
        <dbReference type="EMBL" id="KAK4221807.1"/>
    </source>
</evidence>
<comment type="caution">
    <text evidence="1">The sequence shown here is derived from an EMBL/GenBank/DDBJ whole genome shotgun (WGS) entry which is preliminary data.</text>
</comment>
<protein>
    <submittedName>
        <fullName evidence="1">Uncharacterized protein</fullName>
    </submittedName>
</protein>
<organism evidence="1 2">
    <name type="scientific">Podospora fimiseda</name>
    <dbReference type="NCBI Taxonomy" id="252190"/>
    <lineage>
        <taxon>Eukaryota</taxon>
        <taxon>Fungi</taxon>
        <taxon>Dikarya</taxon>
        <taxon>Ascomycota</taxon>
        <taxon>Pezizomycotina</taxon>
        <taxon>Sordariomycetes</taxon>
        <taxon>Sordariomycetidae</taxon>
        <taxon>Sordariales</taxon>
        <taxon>Podosporaceae</taxon>
        <taxon>Podospora</taxon>
    </lineage>
</organism>